<protein>
    <submittedName>
        <fullName evidence="1">Uncharacterized protein</fullName>
    </submittedName>
</protein>
<dbReference type="AlphaFoldDB" id="A0A2K9IXT3"/>
<proteinExistence type="predicted"/>
<dbReference type="STRING" id="302167.GCA_900166595_00365"/>
<dbReference type="Proteomes" id="UP000234237">
    <property type="component" value="Chromosome"/>
</dbReference>
<sequence>MDNTLTELVLSMCHFLCFNDRKAGILGFIPNTVVKLLLQDKSKRTIKETKFLGYLDHRYTIAKGKIF</sequence>
<gene>
    <name evidence="1" type="ORF">A21D_01414</name>
</gene>
<name>A0A2K9IXT3_9BACI</name>
<evidence type="ECO:0000313" key="1">
    <source>
        <dbReference type="EMBL" id="AUJ24497.1"/>
    </source>
</evidence>
<dbReference type="EMBL" id="CP018622">
    <property type="protein sequence ID" value="AUJ24497.1"/>
    <property type="molecule type" value="Genomic_DNA"/>
</dbReference>
<dbReference type="KEGG" id="vpn:A21D_01414"/>
<accession>A0A2K9IXT3</accession>
<organism evidence="1 2">
    <name type="scientific">Virgibacillus dokdonensis</name>
    <dbReference type="NCBI Taxonomy" id="302167"/>
    <lineage>
        <taxon>Bacteria</taxon>
        <taxon>Bacillati</taxon>
        <taxon>Bacillota</taxon>
        <taxon>Bacilli</taxon>
        <taxon>Bacillales</taxon>
        <taxon>Bacillaceae</taxon>
        <taxon>Virgibacillus</taxon>
    </lineage>
</organism>
<reference evidence="2" key="1">
    <citation type="submission" date="2016-11" db="EMBL/GenBank/DDBJ databases">
        <title>Complete genome sequence of Virgibacillus pantothenticus 21D, a halophilic bacterium isolated from the deep hypersaline anoxic basin Discovery in the Mediterranean Sea.</title>
        <authorList>
            <person name="Zeaiter Z."/>
            <person name="Booth J.M."/>
            <person name="Prosdocimi E.M."/>
            <person name="Mapelli F."/>
            <person name="Fusi M."/>
            <person name="Daffonchio D."/>
            <person name="Borin S."/>
            <person name="Crotti E."/>
        </authorList>
    </citation>
    <scope>NUCLEOTIDE SEQUENCE [LARGE SCALE GENOMIC DNA]</scope>
    <source>
        <strain evidence="2">21D</strain>
    </source>
</reference>
<evidence type="ECO:0000313" key="2">
    <source>
        <dbReference type="Proteomes" id="UP000234237"/>
    </source>
</evidence>